<evidence type="ECO:0000313" key="4">
    <source>
        <dbReference type="Proteomes" id="UP001230188"/>
    </source>
</evidence>
<protein>
    <submittedName>
        <fullName evidence="3">Uncharacterized protein</fullName>
    </submittedName>
</protein>
<gene>
    <name evidence="3" type="ORF">CTAYLR_001215</name>
</gene>
<dbReference type="EMBL" id="JAQMWT010000379">
    <property type="protein sequence ID" value="KAJ8602416.1"/>
    <property type="molecule type" value="Genomic_DNA"/>
</dbReference>
<feature type="signal peptide" evidence="2">
    <location>
        <begin position="1"/>
        <end position="20"/>
    </location>
</feature>
<organism evidence="3 4">
    <name type="scientific">Chrysophaeum taylorii</name>
    <dbReference type="NCBI Taxonomy" id="2483200"/>
    <lineage>
        <taxon>Eukaryota</taxon>
        <taxon>Sar</taxon>
        <taxon>Stramenopiles</taxon>
        <taxon>Ochrophyta</taxon>
        <taxon>Pelagophyceae</taxon>
        <taxon>Pelagomonadales</taxon>
        <taxon>Pelagomonadaceae</taxon>
        <taxon>Chrysophaeum</taxon>
    </lineage>
</organism>
<evidence type="ECO:0000256" key="1">
    <source>
        <dbReference type="SAM" id="MobiDB-lite"/>
    </source>
</evidence>
<feature type="compositionally biased region" description="Polar residues" evidence="1">
    <location>
        <begin position="82"/>
        <end position="100"/>
    </location>
</feature>
<proteinExistence type="predicted"/>
<sequence>MSNVLYAVLASVLIINAVLYANVSDNYVPETIILSPHPTLQPTCHPIPHPTARPSRPPAPRPTLSPTPKPTIPPSKPHALSSGASTAWTRSNHAASQPRTSSSSSSSYVRRAFFGLVLVAAAVPCRRGRCCAWRANGHRQASGHPCPR</sequence>
<reference evidence="3" key="1">
    <citation type="submission" date="2023-01" db="EMBL/GenBank/DDBJ databases">
        <title>Metagenome sequencing of chrysophaentin producing Chrysophaeum taylorii.</title>
        <authorList>
            <person name="Davison J."/>
            <person name="Bewley C."/>
        </authorList>
    </citation>
    <scope>NUCLEOTIDE SEQUENCE</scope>
    <source>
        <strain evidence="3">NIES-1699</strain>
    </source>
</reference>
<feature type="region of interest" description="Disordered" evidence="1">
    <location>
        <begin position="43"/>
        <end position="104"/>
    </location>
</feature>
<accession>A0AAD7XI55</accession>
<keyword evidence="4" id="KW-1185">Reference proteome</keyword>
<dbReference type="Proteomes" id="UP001230188">
    <property type="component" value="Unassembled WGS sequence"/>
</dbReference>
<evidence type="ECO:0000256" key="2">
    <source>
        <dbReference type="SAM" id="SignalP"/>
    </source>
</evidence>
<feature type="chain" id="PRO_5042245027" evidence="2">
    <location>
        <begin position="21"/>
        <end position="148"/>
    </location>
</feature>
<feature type="compositionally biased region" description="Pro residues" evidence="1">
    <location>
        <begin position="45"/>
        <end position="76"/>
    </location>
</feature>
<keyword evidence="2" id="KW-0732">Signal</keyword>
<name>A0AAD7XI55_9STRA</name>
<evidence type="ECO:0000313" key="3">
    <source>
        <dbReference type="EMBL" id="KAJ8602416.1"/>
    </source>
</evidence>
<comment type="caution">
    <text evidence="3">The sequence shown here is derived from an EMBL/GenBank/DDBJ whole genome shotgun (WGS) entry which is preliminary data.</text>
</comment>
<dbReference type="AlphaFoldDB" id="A0AAD7XI55"/>